<accession>A0A2P2NVN0</accession>
<dbReference type="AlphaFoldDB" id="A0A2P2NVN0"/>
<evidence type="ECO:0000313" key="1">
    <source>
        <dbReference type="EMBL" id="MBX46556.1"/>
    </source>
</evidence>
<sequence>MLLGSIYVLNNLVWLARKFGNKKESKDGSTEHQRTVWRNFRPNSLTLISSAQNNIESSSYSYCTFVKQSYLN</sequence>
<proteinExistence type="predicted"/>
<reference evidence="1" key="1">
    <citation type="submission" date="2018-02" db="EMBL/GenBank/DDBJ databases">
        <title>Rhizophora mucronata_Transcriptome.</title>
        <authorList>
            <person name="Meera S.P."/>
            <person name="Sreeshan A."/>
            <person name="Augustine A."/>
        </authorList>
    </citation>
    <scope>NUCLEOTIDE SEQUENCE</scope>
    <source>
        <tissue evidence="1">Leaf</tissue>
    </source>
</reference>
<name>A0A2P2NVN0_RHIMU</name>
<dbReference type="EMBL" id="GGEC01066072">
    <property type="protein sequence ID" value="MBX46556.1"/>
    <property type="molecule type" value="Transcribed_RNA"/>
</dbReference>
<organism evidence="1">
    <name type="scientific">Rhizophora mucronata</name>
    <name type="common">Asiatic mangrove</name>
    <dbReference type="NCBI Taxonomy" id="61149"/>
    <lineage>
        <taxon>Eukaryota</taxon>
        <taxon>Viridiplantae</taxon>
        <taxon>Streptophyta</taxon>
        <taxon>Embryophyta</taxon>
        <taxon>Tracheophyta</taxon>
        <taxon>Spermatophyta</taxon>
        <taxon>Magnoliopsida</taxon>
        <taxon>eudicotyledons</taxon>
        <taxon>Gunneridae</taxon>
        <taxon>Pentapetalae</taxon>
        <taxon>rosids</taxon>
        <taxon>fabids</taxon>
        <taxon>Malpighiales</taxon>
        <taxon>Rhizophoraceae</taxon>
        <taxon>Rhizophora</taxon>
    </lineage>
</organism>
<protein>
    <submittedName>
        <fullName evidence="1">Uncharacterized protein</fullName>
    </submittedName>
</protein>